<dbReference type="GO" id="GO:0004519">
    <property type="term" value="F:endonuclease activity"/>
    <property type="evidence" value="ECO:0007669"/>
    <property type="project" value="UniProtKB-KW"/>
</dbReference>
<dbReference type="PROSITE" id="PS50175">
    <property type="entry name" value="ASP_PROT_RETROV"/>
    <property type="match status" value="1"/>
</dbReference>
<dbReference type="eggNOG" id="KOG4585">
    <property type="taxonomic scope" value="Eukaryota"/>
</dbReference>
<dbReference type="InterPro" id="IPR050951">
    <property type="entry name" value="Retrovirus_Pol_polyprotein"/>
</dbReference>
<dbReference type="InterPro" id="IPR018061">
    <property type="entry name" value="Retropepsins"/>
</dbReference>
<dbReference type="InterPro" id="IPR041373">
    <property type="entry name" value="RT_RNaseH"/>
</dbReference>
<evidence type="ECO:0000313" key="13">
    <source>
        <dbReference type="Proteomes" id="UP000007266"/>
    </source>
</evidence>
<dbReference type="Gene3D" id="2.40.70.10">
    <property type="entry name" value="Acid Proteases"/>
    <property type="match status" value="1"/>
</dbReference>
<feature type="domain" description="Reverse transcriptase" evidence="11">
    <location>
        <begin position="713"/>
        <end position="973"/>
    </location>
</feature>
<dbReference type="InterPro" id="IPR021109">
    <property type="entry name" value="Peptidase_aspartic_dom_sf"/>
</dbReference>
<evidence type="ECO:0000256" key="9">
    <source>
        <dbReference type="SAM" id="Phobius"/>
    </source>
</evidence>
<proteinExistence type="predicted"/>
<dbReference type="Pfam" id="PF00077">
    <property type="entry name" value="RVP"/>
    <property type="match status" value="1"/>
</dbReference>
<keyword evidence="5" id="KW-0255">Endonuclease</keyword>
<dbReference type="SUPFAM" id="SSF50630">
    <property type="entry name" value="Acid proteases"/>
    <property type="match status" value="1"/>
</dbReference>
<evidence type="ECO:0000256" key="5">
    <source>
        <dbReference type="ARBA" id="ARBA00022759"/>
    </source>
</evidence>
<dbReference type="GO" id="GO:0004190">
    <property type="term" value="F:aspartic-type endopeptidase activity"/>
    <property type="evidence" value="ECO:0007669"/>
    <property type="project" value="InterPro"/>
</dbReference>
<name>A0A139WB30_TRICA</name>
<evidence type="ECO:0000256" key="8">
    <source>
        <dbReference type="SAM" id="MobiDB-lite"/>
    </source>
</evidence>
<evidence type="ECO:0000256" key="4">
    <source>
        <dbReference type="ARBA" id="ARBA00022722"/>
    </source>
</evidence>
<dbReference type="Pfam" id="PF00078">
    <property type="entry name" value="RVT_1"/>
    <property type="match status" value="1"/>
</dbReference>
<sequence>MNCNIIVAFIDILVQIFIGFYAVRTLQATLNKVPIRPGIPKHTFKILSKRKWKDERNRICTLMFDEIQIQPHIDYLLEEDKVVGFEDDGTTRTRAVADHVAIFVIRGVYKRWKQPVTFAFSRAFNQDPLENFFGQVRQYGVRYTNPTCEVKLSISIDTVKIELEALVVEKMISNVDLILGQPTLSKGDVVLGGETELSQVSDLLGSLSVGDYGEMPKRKVVLSENPDCVTMVEVVLSEFEAEGNWAISPKLIGDGNNCVTLISPALTKNTKKGRYSHLTPMHKLYVALQFYATGTYQWMVGSSSRISQSATSKAIHEVTAALVEVAPQFIRFPAAAEYPTVKQAFYALGMTRHGAGFPNVLGAIDCTHVRIQKPSTEAPEQYLNRHLYYSINVQLVGEKETLFFSSPQRKPRKQESPRKPSDQGSLEERKPRSKYREPSPTKPRTQRTHTRWSTVNGSGPVHRWFVQKIPPYPKSSKKTNATQVRNRCGRHWTGGSANTAIDGGDHVIVDASQSLTHPETGYSTTEKECLAIVWVTKMAKVTKETDRWTIFLQQYDFEIKYRRGVLNRVADALSRQPAENKNVTDRTAASHRLTAPSLAAVWDDTITCPWYTKKLAEVENNPQAFSEYQIQNGRLYRHFWDMSESTKLDLGNPWKLCVPKPIQSTVLEENHDAPTTGHLGIAKTTARLALRYYWPGMFRDAAKYVRNCTSCQQYKSTQQQPPGKMCPSWNFLPWATVSTDLIGPLPRSSKAIDNNIMSPSQKEFGPWESCHEHNFILQYILDKTRRRRKRAAIAWLDLQRAFASIPQKRIIDRLNNLNLPQEILHLVFYMYINITSTICFGSEETTDPIPMKSGVRQGYLLCPIFFNLATDPLLKAAENCEGGFNTADKVIKILAYADDIVLIASNHEDLQRIMDAISAVANNMQIRFNVTKCAILDLDTKGNACHMTKLKIQNKEICPLHEGEAYQHLGIPTRYHVDTTPKATIERMTKEEISVRLDHDYILNEHQIFVGRYIEVGSPASPIMGCEMSTQTESEIQKKHVETQTELFELSKWTMQTQTGKELSAATPRKRKLKAEIRSKGEDVKKFRKKLDTRNKSLEENEKRQERGNLRRRIQASVRQIPATTIQQSTPSPQQFEEQKNKKKAIHKGIQTTRSGIKTEDLEKKKIDMEKLSDVPGLSDRINKSSVTVIRALHQLVFEKDSGRSNRRRLREFPGFVFENDEDFNAKVDWVSTNLTLGDLTAVCSILNIDYEGSIGELAGHICTKLTDLNSLISADEEEEKEPDDDNLSEASGASMRSNSTPHFSMTFRDIEDSMRPFNSDQSYPIAKWISDFEEVASLMGWNNTWIHLKKLLIREFHTKINSAELHQMLSRRKMQRNESVQEYSLIMKELASRGNIEMDAVIQYIVDGIPDEVDRKIILYEATTWEELKQKLDIYSRVKSKVSQRMAAASPPQKPSTSSISKVVQPTQVHNANPYTVLVNFSTKDEYDNTNIFSIDSLLDTGSPISLIKKQYVPSIMYESESVDQKFSGLNFSPVKIIARFRTTITASDISVPISFYVVPDDTMTFGIILGRDFMMSSNLEITFGTSFTIKQKPANALQNSDEFFKMLNINYLSESELTNNELRVSPDLRRNSIAMQVVTDLGQCYYKNSNLANFTQYFSLAIVQVKQKRNIIVLNLNV</sequence>
<dbReference type="InParanoid" id="A0A139WB30"/>
<feature type="compositionally biased region" description="Basic and acidic residues" evidence="8">
    <location>
        <begin position="1083"/>
        <end position="1109"/>
    </location>
</feature>
<dbReference type="InterPro" id="IPR048365">
    <property type="entry name" value="TNP-like_RNaseH_N"/>
</dbReference>
<dbReference type="InterPro" id="IPR000477">
    <property type="entry name" value="RT_dom"/>
</dbReference>
<feature type="region of interest" description="Disordered" evidence="8">
    <location>
        <begin position="1446"/>
        <end position="1465"/>
    </location>
</feature>
<keyword evidence="7" id="KW-0695">RNA-directed DNA polymerase</keyword>
<keyword evidence="4" id="KW-0540">Nuclease</keyword>
<feature type="region of interest" description="Disordered" evidence="8">
    <location>
        <begin position="1276"/>
        <end position="1303"/>
    </location>
</feature>
<feature type="compositionally biased region" description="Polar residues" evidence="8">
    <location>
        <begin position="1456"/>
        <end position="1465"/>
    </location>
</feature>
<dbReference type="Pfam" id="PF21787">
    <property type="entry name" value="TNP-like_RNaseH_N"/>
    <property type="match status" value="1"/>
</dbReference>
<dbReference type="STRING" id="7070.A0A139WB30"/>
<feature type="region of interest" description="Disordered" evidence="8">
    <location>
        <begin position="1059"/>
        <end position="1078"/>
    </location>
</feature>
<keyword evidence="9" id="KW-0472">Membrane</keyword>
<protein>
    <recommendedName>
        <fullName evidence="1">RNA-directed DNA polymerase</fullName>
        <ecNumber evidence="1">2.7.7.49</ecNumber>
    </recommendedName>
</protein>
<accession>A0A139WB30</accession>
<feature type="domain" description="Peptidase A2" evidence="10">
    <location>
        <begin position="1496"/>
        <end position="1575"/>
    </location>
</feature>
<dbReference type="InterPro" id="IPR001995">
    <property type="entry name" value="Peptidase_A2_cat"/>
</dbReference>
<evidence type="ECO:0000256" key="7">
    <source>
        <dbReference type="ARBA" id="ARBA00022918"/>
    </source>
</evidence>
<feature type="region of interest" description="Disordered" evidence="8">
    <location>
        <begin position="404"/>
        <end position="456"/>
    </location>
</feature>
<dbReference type="PANTHER" id="PTHR37984:SF5">
    <property type="entry name" value="PROTEIN NYNRIN-LIKE"/>
    <property type="match status" value="1"/>
</dbReference>
<dbReference type="FunFam" id="1.10.340.70:FF:000001">
    <property type="entry name" value="Retrovirus-related Pol polyprotein from transposon gypsy-like Protein"/>
    <property type="match status" value="1"/>
</dbReference>
<dbReference type="PROSITE" id="PS50878">
    <property type="entry name" value="RT_POL"/>
    <property type="match status" value="1"/>
</dbReference>
<keyword evidence="6" id="KW-0378">Hydrolase</keyword>
<dbReference type="EMBL" id="KQ971376">
    <property type="protein sequence ID" value="KYB25116.1"/>
    <property type="molecule type" value="Genomic_DNA"/>
</dbReference>
<feature type="compositionally biased region" description="Acidic residues" evidence="8">
    <location>
        <begin position="1276"/>
        <end position="1288"/>
    </location>
</feature>
<reference evidence="12 13" key="2">
    <citation type="journal article" date="2010" name="Nucleic Acids Res.">
        <title>BeetleBase in 2010: revisions to provide comprehensive genomic information for Tribolium castaneum.</title>
        <authorList>
            <person name="Kim H.S."/>
            <person name="Murphy T."/>
            <person name="Xia J."/>
            <person name="Caragea D."/>
            <person name="Park Y."/>
            <person name="Beeman R.W."/>
            <person name="Lorenzen M.D."/>
            <person name="Butcher S."/>
            <person name="Manak J.R."/>
            <person name="Brown S.J."/>
        </authorList>
    </citation>
    <scope>GENOME REANNOTATION</scope>
    <source>
        <strain evidence="12 13">Georgia GA2</strain>
    </source>
</reference>
<dbReference type="PANTHER" id="PTHR37984">
    <property type="entry name" value="PROTEIN CBG26694"/>
    <property type="match status" value="1"/>
</dbReference>
<reference evidence="12 13" key="1">
    <citation type="journal article" date="2008" name="Nature">
        <title>The genome of the model beetle and pest Tribolium castaneum.</title>
        <authorList>
            <consortium name="Tribolium Genome Sequencing Consortium"/>
            <person name="Richards S."/>
            <person name="Gibbs R.A."/>
            <person name="Weinstock G.M."/>
            <person name="Brown S.J."/>
            <person name="Denell R."/>
            <person name="Beeman R.W."/>
            <person name="Gibbs R."/>
            <person name="Beeman R.W."/>
            <person name="Brown S.J."/>
            <person name="Bucher G."/>
            <person name="Friedrich M."/>
            <person name="Grimmelikhuijzen C.J."/>
            <person name="Klingler M."/>
            <person name="Lorenzen M."/>
            <person name="Richards S."/>
            <person name="Roth S."/>
            <person name="Schroder R."/>
            <person name="Tautz D."/>
            <person name="Zdobnov E.M."/>
            <person name="Muzny D."/>
            <person name="Gibbs R.A."/>
            <person name="Weinstock G.M."/>
            <person name="Attaway T."/>
            <person name="Bell S."/>
            <person name="Buhay C.J."/>
            <person name="Chandrabose M.N."/>
            <person name="Chavez D."/>
            <person name="Clerk-Blankenburg K.P."/>
            <person name="Cree A."/>
            <person name="Dao M."/>
            <person name="Davis C."/>
            <person name="Chacko J."/>
            <person name="Dinh H."/>
            <person name="Dugan-Rocha S."/>
            <person name="Fowler G."/>
            <person name="Garner T.T."/>
            <person name="Garnes J."/>
            <person name="Gnirke A."/>
            <person name="Hawes A."/>
            <person name="Hernandez J."/>
            <person name="Hines S."/>
            <person name="Holder M."/>
            <person name="Hume J."/>
            <person name="Jhangiani S.N."/>
            <person name="Joshi V."/>
            <person name="Khan Z.M."/>
            <person name="Jackson L."/>
            <person name="Kovar C."/>
            <person name="Kowis A."/>
            <person name="Lee S."/>
            <person name="Lewis L.R."/>
            <person name="Margolis J."/>
            <person name="Morgan M."/>
            <person name="Nazareth L.V."/>
            <person name="Nguyen N."/>
            <person name="Okwuonu G."/>
            <person name="Parker D."/>
            <person name="Richards S."/>
            <person name="Ruiz S.J."/>
            <person name="Santibanez J."/>
            <person name="Savard J."/>
            <person name="Scherer S.E."/>
            <person name="Schneider B."/>
            <person name="Sodergren E."/>
            <person name="Tautz D."/>
            <person name="Vattahil S."/>
            <person name="Villasana D."/>
            <person name="White C.S."/>
            <person name="Wright R."/>
            <person name="Park Y."/>
            <person name="Beeman R.W."/>
            <person name="Lord J."/>
            <person name="Oppert B."/>
            <person name="Lorenzen M."/>
            <person name="Brown S."/>
            <person name="Wang L."/>
            <person name="Savard J."/>
            <person name="Tautz D."/>
            <person name="Richards S."/>
            <person name="Weinstock G."/>
            <person name="Gibbs R.A."/>
            <person name="Liu Y."/>
            <person name="Worley K."/>
            <person name="Weinstock G."/>
            <person name="Elsik C.G."/>
            <person name="Reese J.T."/>
            <person name="Elhaik E."/>
            <person name="Landan G."/>
            <person name="Graur D."/>
            <person name="Arensburger P."/>
            <person name="Atkinson P."/>
            <person name="Beeman R.W."/>
            <person name="Beidler J."/>
            <person name="Brown S.J."/>
            <person name="Demuth J.P."/>
            <person name="Drury D.W."/>
            <person name="Du Y.Z."/>
            <person name="Fujiwara H."/>
            <person name="Lorenzen M."/>
            <person name="Maselli V."/>
            <person name="Osanai M."/>
            <person name="Park Y."/>
            <person name="Robertson H.M."/>
            <person name="Tu Z."/>
            <person name="Wang J.J."/>
            <person name="Wang S."/>
            <person name="Richards S."/>
            <person name="Song H."/>
            <person name="Zhang L."/>
            <person name="Sodergren E."/>
            <person name="Werner D."/>
            <person name="Stanke M."/>
            <person name="Morgenstern B."/>
            <person name="Solovyev V."/>
            <person name="Kosarev P."/>
            <person name="Brown G."/>
            <person name="Chen H.C."/>
            <person name="Ermolaeva O."/>
            <person name="Hlavina W."/>
            <person name="Kapustin Y."/>
            <person name="Kiryutin B."/>
            <person name="Kitts P."/>
            <person name="Maglott D."/>
            <person name="Pruitt K."/>
            <person name="Sapojnikov V."/>
            <person name="Souvorov A."/>
            <person name="Mackey A.J."/>
            <person name="Waterhouse R.M."/>
            <person name="Wyder S."/>
            <person name="Zdobnov E.M."/>
            <person name="Zdobnov E.M."/>
            <person name="Wyder S."/>
            <person name="Kriventseva E.V."/>
            <person name="Kadowaki T."/>
            <person name="Bork P."/>
            <person name="Aranda M."/>
            <person name="Bao R."/>
            <person name="Beermann A."/>
            <person name="Berns N."/>
            <person name="Bolognesi R."/>
            <person name="Bonneton F."/>
            <person name="Bopp D."/>
            <person name="Brown S.J."/>
            <person name="Bucher G."/>
            <person name="Butts T."/>
            <person name="Chaumot A."/>
            <person name="Denell R.E."/>
            <person name="Ferrier D.E."/>
            <person name="Friedrich M."/>
            <person name="Gordon C.M."/>
            <person name="Jindra M."/>
            <person name="Klingler M."/>
            <person name="Lan Q."/>
            <person name="Lattorff H.M."/>
            <person name="Laudet V."/>
            <person name="von Levetsow C."/>
            <person name="Liu Z."/>
            <person name="Lutz R."/>
            <person name="Lynch J.A."/>
            <person name="da Fonseca R.N."/>
            <person name="Posnien N."/>
            <person name="Reuter R."/>
            <person name="Roth S."/>
            <person name="Savard J."/>
            <person name="Schinko J.B."/>
            <person name="Schmitt C."/>
            <person name="Schoppmeier M."/>
            <person name="Schroder R."/>
            <person name="Shippy T.D."/>
            <person name="Simonnet F."/>
            <person name="Marques-Souza H."/>
            <person name="Tautz D."/>
            <person name="Tomoyasu Y."/>
            <person name="Trauner J."/>
            <person name="Van der Zee M."/>
            <person name="Vervoort M."/>
            <person name="Wittkopp N."/>
            <person name="Wimmer E.A."/>
            <person name="Yang X."/>
            <person name="Jones A.K."/>
            <person name="Sattelle D.B."/>
            <person name="Ebert P.R."/>
            <person name="Nelson D."/>
            <person name="Scott J.G."/>
            <person name="Beeman R.W."/>
            <person name="Muthukrishnan S."/>
            <person name="Kramer K.J."/>
            <person name="Arakane Y."/>
            <person name="Beeman R.W."/>
            <person name="Zhu Q."/>
            <person name="Hogenkamp D."/>
            <person name="Dixit R."/>
            <person name="Oppert B."/>
            <person name="Jiang H."/>
            <person name="Zou Z."/>
            <person name="Marshall J."/>
            <person name="Elpidina E."/>
            <person name="Vinokurov K."/>
            <person name="Oppert C."/>
            <person name="Zou Z."/>
            <person name="Evans J."/>
            <person name="Lu Z."/>
            <person name="Zhao P."/>
            <person name="Sumathipala N."/>
            <person name="Altincicek B."/>
            <person name="Vilcinskas A."/>
            <person name="Williams M."/>
            <person name="Hultmark D."/>
            <person name="Hetru C."/>
            <person name="Jiang H."/>
            <person name="Grimmelikhuijzen C.J."/>
            <person name="Hauser F."/>
            <person name="Cazzamali G."/>
            <person name="Williamson M."/>
            <person name="Park Y."/>
            <person name="Li B."/>
            <person name="Tanaka Y."/>
            <person name="Predel R."/>
            <person name="Neupert S."/>
            <person name="Schachtner J."/>
            <person name="Verleyen P."/>
            <person name="Raible F."/>
            <person name="Bork P."/>
            <person name="Friedrich M."/>
            <person name="Walden K.K."/>
            <person name="Robertson H.M."/>
            <person name="Angeli S."/>
            <person name="Foret S."/>
            <person name="Bucher G."/>
            <person name="Schuetz S."/>
            <person name="Maleszka R."/>
            <person name="Wimmer E.A."/>
            <person name="Beeman R.W."/>
            <person name="Lorenzen M."/>
            <person name="Tomoyasu Y."/>
            <person name="Miller S.C."/>
            <person name="Grossmann D."/>
            <person name="Bucher G."/>
        </authorList>
    </citation>
    <scope>NUCLEOTIDE SEQUENCE [LARGE SCALE GENOMIC DNA]</scope>
    <source>
        <strain evidence="12 13">Georgia GA2</strain>
    </source>
</reference>
<keyword evidence="13" id="KW-1185">Reference proteome</keyword>
<dbReference type="EC" id="2.7.7.49" evidence="1"/>
<keyword evidence="3" id="KW-0548">Nucleotidyltransferase</keyword>
<evidence type="ECO:0000259" key="11">
    <source>
        <dbReference type="PROSITE" id="PS50878"/>
    </source>
</evidence>
<dbReference type="GO" id="GO:0006508">
    <property type="term" value="P:proteolysis"/>
    <property type="evidence" value="ECO:0007669"/>
    <property type="project" value="InterPro"/>
</dbReference>
<dbReference type="Pfam" id="PF17917">
    <property type="entry name" value="RT_RNaseH"/>
    <property type="match status" value="1"/>
</dbReference>
<gene>
    <name evidence="12" type="primary">AUGUSTUS-3.0.2_31350</name>
    <name evidence="12" type="ORF">TcasGA2_TC031350</name>
</gene>
<dbReference type="GO" id="GO:0003964">
    <property type="term" value="F:RNA-directed DNA polymerase activity"/>
    <property type="evidence" value="ECO:0007669"/>
    <property type="project" value="UniProtKB-KW"/>
</dbReference>
<feature type="region of interest" description="Disordered" evidence="8">
    <location>
        <begin position="1083"/>
        <end position="1112"/>
    </location>
</feature>
<evidence type="ECO:0000256" key="3">
    <source>
        <dbReference type="ARBA" id="ARBA00022695"/>
    </source>
</evidence>
<feature type="compositionally biased region" description="Polar residues" evidence="8">
    <location>
        <begin position="1289"/>
        <end position="1303"/>
    </location>
</feature>
<dbReference type="Gene3D" id="1.10.340.70">
    <property type="match status" value="1"/>
</dbReference>
<dbReference type="InterPro" id="IPR043502">
    <property type="entry name" value="DNA/RNA_pol_sf"/>
</dbReference>
<dbReference type="Proteomes" id="UP000007266">
    <property type="component" value="Linkage group 10"/>
</dbReference>
<feature type="transmembrane region" description="Helical" evidence="9">
    <location>
        <begin position="5"/>
        <end position="23"/>
    </location>
</feature>
<evidence type="ECO:0000259" key="10">
    <source>
        <dbReference type="PROSITE" id="PS50175"/>
    </source>
</evidence>
<dbReference type="CDD" id="cd00303">
    <property type="entry name" value="retropepsin_like"/>
    <property type="match status" value="1"/>
</dbReference>
<dbReference type="SUPFAM" id="SSF56672">
    <property type="entry name" value="DNA/RNA polymerases"/>
    <property type="match status" value="2"/>
</dbReference>
<keyword evidence="9" id="KW-1133">Transmembrane helix</keyword>
<dbReference type="Pfam" id="PF17921">
    <property type="entry name" value="Integrase_H2C2"/>
    <property type="match status" value="1"/>
</dbReference>
<dbReference type="InterPro" id="IPR041588">
    <property type="entry name" value="Integrase_H2C2"/>
</dbReference>
<keyword evidence="9" id="KW-0812">Transmembrane</keyword>
<feature type="compositionally biased region" description="Basic and acidic residues" evidence="8">
    <location>
        <begin position="413"/>
        <end position="439"/>
    </location>
</feature>
<organism evidence="12 13">
    <name type="scientific">Tribolium castaneum</name>
    <name type="common">Red flour beetle</name>
    <dbReference type="NCBI Taxonomy" id="7070"/>
    <lineage>
        <taxon>Eukaryota</taxon>
        <taxon>Metazoa</taxon>
        <taxon>Ecdysozoa</taxon>
        <taxon>Arthropoda</taxon>
        <taxon>Hexapoda</taxon>
        <taxon>Insecta</taxon>
        <taxon>Pterygota</taxon>
        <taxon>Neoptera</taxon>
        <taxon>Endopterygota</taxon>
        <taxon>Coleoptera</taxon>
        <taxon>Polyphaga</taxon>
        <taxon>Cucujiformia</taxon>
        <taxon>Tenebrionidae</taxon>
        <taxon>Tenebrionidae incertae sedis</taxon>
        <taxon>Tribolium</taxon>
    </lineage>
</organism>
<evidence type="ECO:0000256" key="2">
    <source>
        <dbReference type="ARBA" id="ARBA00022679"/>
    </source>
</evidence>
<keyword evidence="2" id="KW-0808">Transferase</keyword>
<evidence type="ECO:0000313" key="12">
    <source>
        <dbReference type="EMBL" id="KYB25116.1"/>
    </source>
</evidence>
<evidence type="ECO:0000256" key="1">
    <source>
        <dbReference type="ARBA" id="ARBA00012493"/>
    </source>
</evidence>
<evidence type="ECO:0000256" key="6">
    <source>
        <dbReference type="ARBA" id="ARBA00022801"/>
    </source>
</evidence>